<accession>A0ABN2PWT4</accession>
<dbReference type="EMBL" id="BAAAMJ010000089">
    <property type="protein sequence ID" value="GAA1936007.1"/>
    <property type="molecule type" value="Genomic_DNA"/>
</dbReference>
<proteinExistence type="predicted"/>
<sequence>MAKGGKPDAAPRCTPHDRPGSPPLTTLAGPSGETGRTAVDMLLGLRGQDGSRPQRGEVVLPSHPAPGPAVRLW</sequence>
<comment type="caution">
    <text evidence="2">The sequence shown here is derived from an EMBL/GenBank/DDBJ whole genome shotgun (WGS) entry which is preliminary data.</text>
</comment>
<evidence type="ECO:0000313" key="3">
    <source>
        <dbReference type="Proteomes" id="UP001501303"/>
    </source>
</evidence>
<evidence type="ECO:0000256" key="1">
    <source>
        <dbReference type="SAM" id="MobiDB-lite"/>
    </source>
</evidence>
<organism evidence="2 3">
    <name type="scientific">Streptomyces sodiiphilus</name>
    <dbReference type="NCBI Taxonomy" id="226217"/>
    <lineage>
        <taxon>Bacteria</taxon>
        <taxon>Bacillati</taxon>
        <taxon>Actinomycetota</taxon>
        <taxon>Actinomycetes</taxon>
        <taxon>Kitasatosporales</taxon>
        <taxon>Streptomycetaceae</taxon>
        <taxon>Streptomyces</taxon>
    </lineage>
</organism>
<evidence type="ECO:0000313" key="2">
    <source>
        <dbReference type="EMBL" id="GAA1936007.1"/>
    </source>
</evidence>
<protein>
    <submittedName>
        <fullName evidence="2">Uncharacterized protein</fullName>
    </submittedName>
</protein>
<feature type="region of interest" description="Disordered" evidence="1">
    <location>
        <begin position="1"/>
        <end position="73"/>
    </location>
</feature>
<reference evidence="2 3" key="1">
    <citation type="journal article" date="2019" name="Int. J. Syst. Evol. Microbiol.">
        <title>The Global Catalogue of Microorganisms (GCM) 10K type strain sequencing project: providing services to taxonomists for standard genome sequencing and annotation.</title>
        <authorList>
            <consortium name="The Broad Institute Genomics Platform"/>
            <consortium name="The Broad Institute Genome Sequencing Center for Infectious Disease"/>
            <person name="Wu L."/>
            <person name="Ma J."/>
        </authorList>
    </citation>
    <scope>NUCLEOTIDE SEQUENCE [LARGE SCALE GENOMIC DNA]</scope>
    <source>
        <strain evidence="2 3">JCM 13581</strain>
    </source>
</reference>
<name>A0ABN2PWT4_9ACTN</name>
<keyword evidence="3" id="KW-1185">Reference proteome</keyword>
<gene>
    <name evidence="2" type="ORF">GCM10009716_48840</name>
</gene>
<dbReference type="Proteomes" id="UP001501303">
    <property type="component" value="Unassembled WGS sequence"/>
</dbReference>